<name>A0A327Z739_9ACTN</name>
<organism evidence="2 3">
    <name type="scientific">Actinoplanes lutulentus</name>
    <dbReference type="NCBI Taxonomy" id="1287878"/>
    <lineage>
        <taxon>Bacteria</taxon>
        <taxon>Bacillati</taxon>
        <taxon>Actinomycetota</taxon>
        <taxon>Actinomycetes</taxon>
        <taxon>Micromonosporales</taxon>
        <taxon>Micromonosporaceae</taxon>
        <taxon>Actinoplanes</taxon>
    </lineage>
</organism>
<reference evidence="2 3" key="1">
    <citation type="submission" date="2018-06" db="EMBL/GenBank/DDBJ databases">
        <title>Genomic Encyclopedia of Type Strains, Phase III (KMG-III): the genomes of soil and plant-associated and newly described type strains.</title>
        <authorList>
            <person name="Whitman W."/>
        </authorList>
    </citation>
    <scope>NUCLEOTIDE SEQUENCE [LARGE SCALE GENOMIC DNA]</scope>
    <source>
        <strain evidence="2 3">CGMCC 4.7090</strain>
    </source>
</reference>
<comment type="similarity">
    <text evidence="1">Belongs to the WXG100 family.</text>
</comment>
<protein>
    <recommendedName>
        <fullName evidence="1">ESAT-6-like protein</fullName>
    </recommendedName>
</protein>
<accession>A0A327Z739</accession>
<dbReference type="InterPro" id="IPR010310">
    <property type="entry name" value="T7SS_ESAT-6-like"/>
</dbReference>
<dbReference type="Pfam" id="PF06013">
    <property type="entry name" value="WXG100"/>
    <property type="match status" value="1"/>
</dbReference>
<dbReference type="EMBL" id="QLMJ01000014">
    <property type="protein sequence ID" value="RAK31857.1"/>
    <property type="molecule type" value="Genomic_DNA"/>
</dbReference>
<dbReference type="RefSeq" id="WP_111651972.1">
    <property type="nucleotide sequence ID" value="NZ_JACHWI010000004.1"/>
</dbReference>
<evidence type="ECO:0000256" key="1">
    <source>
        <dbReference type="RuleBase" id="RU362001"/>
    </source>
</evidence>
<comment type="caution">
    <text evidence="2">The sequence shown here is derived from an EMBL/GenBank/DDBJ whole genome shotgun (WGS) entry which is preliminary data.</text>
</comment>
<dbReference type="InterPro" id="IPR036689">
    <property type="entry name" value="ESAT-6-like_sf"/>
</dbReference>
<dbReference type="OrthoDB" id="3387628at2"/>
<keyword evidence="3" id="KW-1185">Reference proteome</keyword>
<evidence type="ECO:0000313" key="2">
    <source>
        <dbReference type="EMBL" id="RAK31857.1"/>
    </source>
</evidence>
<evidence type="ECO:0000313" key="3">
    <source>
        <dbReference type="Proteomes" id="UP000249341"/>
    </source>
</evidence>
<dbReference type="Proteomes" id="UP000249341">
    <property type="component" value="Unassembled WGS sequence"/>
</dbReference>
<sequence>MNDGLLRVSFVALRQAGADIDKALLALRAQLDQLERDAGPLVATWSGTAREAYEQRQATWRAASEDLQTILRQIRVALDESAADYAETERVATQRFG</sequence>
<proteinExistence type="inferred from homology"/>
<dbReference type="SUPFAM" id="SSF140453">
    <property type="entry name" value="EsxAB dimer-like"/>
    <property type="match status" value="1"/>
</dbReference>
<dbReference type="Gene3D" id="1.10.287.1060">
    <property type="entry name" value="ESAT-6-like"/>
    <property type="match status" value="1"/>
</dbReference>
<gene>
    <name evidence="2" type="ORF">B0I29_114105</name>
</gene>
<dbReference type="AlphaFoldDB" id="A0A327Z739"/>
<dbReference type="NCBIfam" id="TIGR03930">
    <property type="entry name" value="WXG100_ESAT6"/>
    <property type="match status" value="1"/>
</dbReference>